<evidence type="ECO:0000256" key="2">
    <source>
        <dbReference type="ARBA" id="ARBA00022694"/>
    </source>
</evidence>
<dbReference type="Proteomes" id="UP000077154">
    <property type="component" value="Unassembled WGS sequence"/>
</dbReference>
<dbReference type="InterPro" id="IPR019407">
    <property type="entry name" value="CTU2"/>
</dbReference>
<organism evidence="4">
    <name type="scientific">Pseudogymnoascus destructans</name>
    <dbReference type="NCBI Taxonomy" id="655981"/>
    <lineage>
        <taxon>Eukaryota</taxon>
        <taxon>Fungi</taxon>
        <taxon>Dikarya</taxon>
        <taxon>Ascomycota</taxon>
        <taxon>Pezizomycotina</taxon>
        <taxon>Leotiomycetes</taxon>
        <taxon>Thelebolales</taxon>
        <taxon>Thelebolaceae</taxon>
        <taxon>Pseudogymnoascus</taxon>
    </lineage>
</organism>
<comment type="subcellular location">
    <subcellularLocation>
        <location evidence="3">Cytoplasm</location>
    </subcellularLocation>
</comment>
<keyword evidence="2 3" id="KW-0819">tRNA processing</keyword>
<gene>
    <name evidence="3" type="primary">NCS2</name>
    <name evidence="3" type="synonym">CTU2</name>
    <name evidence="4" type="synonym">NCS2_1</name>
    <name evidence="4" type="ORF">VC83_01391</name>
</gene>
<comment type="similarity">
    <text evidence="3">Belongs to the CTU2/NCS2 family.</text>
</comment>
<dbReference type="eggNOG" id="KOG2594">
    <property type="taxonomic scope" value="Eukaryota"/>
</dbReference>
<reference evidence="4" key="1">
    <citation type="submission" date="2016-03" db="EMBL/GenBank/DDBJ databases">
        <title>Updated assembly of Pseudogymnoascus destructans, the fungus causing white-nose syndrome of bats.</title>
        <authorList>
            <person name="Palmer J.M."/>
            <person name="Drees K.P."/>
            <person name="Foster J.T."/>
            <person name="Lindner D.L."/>
        </authorList>
    </citation>
    <scope>NUCLEOTIDE SEQUENCE [LARGE SCALE GENOMIC DNA]</scope>
    <source>
        <strain evidence="4">20631-21</strain>
    </source>
</reference>
<dbReference type="AlphaFoldDB" id="A0A177AIP3"/>
<dbReference type="GO" id="GO:0016783">
    <property type="term" value="F:sulfurtransferase activity"/>
    <property type="evidence" value="ECO:0007669"/>
    <property type="project" value="TreeGrafter"/>
</dbReference>
<dbReference type="HAMAP" id="MF_03054">
    <property type="entry name" value="CTU2"/>
    <property type="match status" value="1"/>
</dbReference>
<dbReference type="GO" id="GO:0000049">
    <property type="term" value="F:tRNA binding"/>
    <property type="evidence" value="ECO:0007669"/>
    <property type="project" value="InterPro"/>
</dbReference>
<dbReference type="UniPathway" id="UPA00988"/>
<keyword evidence="1 3" id="KW-0963">Cytoplasm</keyword>
<sequence length="382" mass="41960">MATRIIDKGKVEGGAVSICKRCNKDEATTSIRSEPVCLQCFTYYVNTKAIKRLETYKDRNRQSEAKRYLLPLSFGASSTSLLHILDEQLRKQSERMGRTSYELVIAHVDLEFEDEAASKKVRSLWKAVQDRFPKHTYVEVSIADALDIKSIDWPSLGLAVDKQLPKKERLANLLKSISTATSRSDIASTLLARLLVSVAEKNSCGSILFGDSTTRLAEKTLTETAKGRGFSLPWQVSDGTSPFRDNLFFNYPMRDLLKKELVAFTKLTSPLLADIVIPVNTKSALSASSKSTTIDDLMTQYFESVEENYPSIVANVVRTSSKLTAPEVNGGAECTLCGIPVAEGTDGIDGWSGEQSSSSQPTKEVASVRPILCYGCARSING</sequence>
<evidence type="ECO:0000313" key="4">
    <source>
        <dbReference type="EMBL" id="OAF61936.1"/>
    </source>
</evidence>
<evidence type="ECO:0000256" key="1">
    <source>
        <dbReference type="ARBA" id="ARBA00022490"/>
    </source>
</evidence>
<dbReference type="InterPro" id="IPR014729">
    <property type="entry name" value="Rossmann-like_a/b/a_fold"/>
</dbReference>
<dbReference type="EMBL" id="KV441388">
    <property type="protein sequence ID" value="OAF61936.1"/>
    <property type="molecule type" value="Genomic_DNA"/>
</dbReference>
<dbReference type="VEuPathDB" id="FungiDB:GMDG_05408"/>
<dbReference type="PANTHER" id="PTHR20882:SF14">
    <property type="entry name" value="CYTOPLASMIC TRNA 2-THIOLATION PROTEIN 2"/>
    <property type="match status" value="1"/>
</dbReference>
<comment type="pathway">
    <text evidence="3">tRNA modification; 5-methoxycarbonylmethyl-2-thiouridine-tRNA biosynthesis.</text>
</comment>
<proteinExistence type="inferred from homology"/>
<dbReference type="GO" id="GO:0032447">
    <property type="term" value="P:protein urmylation"/>
    <property type="evidence" value="ECO:0007669"/>
    <property type="project" value="UniProtKB-UniRule"/>
</dbReference>
<dbReference type="Pfam" id="PF10288">
    <property type="entry name" value="CTU2"/>
    <property type="match status" value="1"/>
</dbReference>
<evidence type="ECO:0000256" key="3">
    <source>
        <dbReference type="HAMAP-Rule" id="MF_03054"/>
    </source>
</evidence>
<dbReference type="GO" id="GO:0016779">
    <property type="term" value="F:nucleotidyltransferase activity"/>
    <property type="evidence" value="ECO:0007669"/>
    <property type="project" value="UniProtKB-UniRule"/>
</dbReference>
<comment type="function">
    <text evidence="3">Plays a central role in 2-thiolation of mcm(5)S(2)U at tRNA wobble positions of tRNA(Lys), tRNA(Glu) and tRNA(Gln). May act by forming a heterodimer with NCS6 that ligates sulfur from thiocarboxylated URM1 onto the uridine of tRNAs at wobble position. Prior mcm(5) tRNA modification by the elongator complex is required for 2-thiolation. May also be involved in protein urmylation.</text>
</comment>
<dbReference type="SUPFAM" id="SSF52402">
    <property type="entry name" value="Adenine nucleotide alpha hydrolases-like"/>
    <property type="match status" value="1"/>
</dbReference>
<dbReference type="Gene3D" id="3.40.50.620">
    <property type="entry name" value="HUPs"/>
    <property type="match status" value="1"/>
</dbReference>
<name>A0A177AIP3_9PEZI</name>
<dbReference type="PANTHER" id="PTHR20882">
    <property type="entry name" value="CYTOPLASMIC TRNA 2-THIOLATION PROTEIN 2"/>
    <property type="match status" value="1"/>
</dbReference>
<dbReference type="GO" id="GO:0005829">
    <property type="term" value="C:cytosol"/>
    <property type="evidence" value="ECO:0007669"/>
    <property type="project" value="TreeGrafter"/>
</dbReference>
<accession>A0A177AIP3</accession>
<protein>
    <recommendedName>
        <fullName evidence="3">Cytoplasmic tRNA 2-thiolation protein 2</fullName>
    </recommendedName>
</protein>
<dbReference type="GO" id="GO:0002143">
    <property type="term" value="P:tRNA wobble position uridine thiolation"/>
    <property type="evidence" value="ECO:0007669"/>
    <property type="project" value="TreeGrafter"/>
</dbReference>
<dbReference type="OrthoDB" id="25129at2759"/>